<accession>A0AAD5QYC3</accession>
<organism evidence="1 2">
    <name type="scientific">Parelaphostrongylus tenuis</name>
    <name type="common">Meningeal worm</name>
    <dbReference type="NCBI Taxonomy" id="148309"/>
    <lineage>
        <taxon>Eukaryota</taxon>
        <taxon>Metazoa</taxon>
        <taxon>Ecdysozoa</taxon>
        <taxon>Nematoda</taxon>
        <taxon>Chromadorea</taxon>
        <taxon>Rhabditida</taxon>
        <taxon>Rhabditina</taxon>
        <taxon>Rhabditomorpha</taxon>
        <taxon>Strongyloidea</taxon>
        <taxon>Metastrongylidae</taxon>
        <taxon>Parelaphostrongylus</taxon>
    </lineage>
</organism>
<name>A0AAD5QYC3_PARTN</name>
<protein>
    <submittedName>
        <fullName evidence="1">Uncharacterized protein</fullName>
    </submittedName>
</protein>
<reference evidence="1" key="1">
    <citation type="submission" date="2021-06" db="EMBL/GenBank/DDBJ databases">
        <title>Parelaphostrongylus tenuis whole genome reference sequence.</title>
        <authorList>
            <person name="Garwood T.J."/>
            <person name="Larsen P.A."/>
            <person name="Fountain-Jones N.M."/>
            <person name="Garbe J.R."/>
            <person name="Macchietto M.G."/>
            <person name="Kania S.A."/>
            <person name="Gerhold R.W."/>
            <person name="Richards J.E."/>
            <person name="Wolf T.M."/>
        </authorList>
    </citation>
    <scope>NUCLEOTIDE SEQUENCE</scope>
    <source>
        <strain evidence="1">MNPRO001-30</strain>
        <tissue evidence="1">Meninges</tissue>
    </source>
</reference>
<dbReference type="AlphaFoldDB" id="A0AAD5QYC3"/>
<evidence type="ECO:0000313" key="1">
    <source>
        <dbReference type="EMBL" id="KAJ1366114.1"/>
    </source>
</evidence>
<keyword evidence="2" id="KW-1185">Reference proteome</keyword>
<dbReference type="EMBL" id="JAHQIW010005469">
    <property type="protein sequence ID" value="KAJ1366114.1"/>
    <property type="molecule type" value="Genomic_DNA"/>
</dbReference>
<dbReference type="Proteomes" id="UP001196413">
    <property type="component" value="Unassembled WGS sequence"/>
</dbReference>
<gene>
    <name evidence="1" type="ORF">KIN20_026709</name>
</gene>
<proteinExistence type="predicted"/>
<comment type="caution">
    <text evidence="1">The sequence shown here is derived from an EMBL/GenBank/DDBJ whole genome shotgun (WGS) entry which is preliminary data.</text>
</comment>
<evidence type="ECO:0000313" key="2">
    <source>
        <dbReference type="Proteomes" id="UP001196413"/>
    </source>
</evidence>
<sequence>MINTMVWYGNLKRENTLIGTLHVEKLCTEDIRSLYVAGANVSRLNVKAED</sequence>